<evidence type="ECO:0000256" key="9">
    <source>
        <dbReference type="SAM" id="Phobius"/>
    </source>
</evidence>
<evidence type="ECO:0000256" key="3">
    <source>
        <dbReference type="ARBA" id="ARBA00022475"/>
    </source>
</evidence>
<comment type="subcellular location">
    <subcellularLocation>
        <location evidence="1">Cell membrane</location>
        <topology evidence="1">Multi-pass membrane protein</topology>
    </subcellularLocation>
</comment>
<dbReference type="Pfam" id="PF00005">
    <property type="entry name" value="ABC_tran"/>
    <property type="match status" value="1"/>
</dbReference>
<feature type="domain" description="ABC transporter" evidence="10">
    <location>
        <begin position="657"/>
        <end position="899"/>
    </location>
</feature>
<dbReference type="InterPro" id="IPR001851">
    <property type="entry name" value="ABC_transp_permease"/>
</dbReference>
<keyword evidence="2" id="KW-0813">Transport</keyword>
<evidence type="ECO:0000256" key="1">
    <source>
        <dbReference type="ARBA" id="ARBA00004651"/>
    </source>
</evidence>
<dbReference type="InterPro" id="IPR003593">
    <property type="entry name" value="AAA+_ATPase"/>
</dbReference>
<evidence type="ECO:0000256" key="6">
    <source>
        <dbReference type="ARBA" id="ARBA00022840"/>
    </source>
</evidence>
<dbReference type="Pfam" id="PF02653">
    <property type="entry name" value="BPD_transp_2"/>
    <property type="match status" value="2"/>
</dbReference>
<feature type="transmembrane region" description="Helical" evidence="9">
    <location>
        <begin position="354"/>
        <end position="372"/>
    </location>
</feature>
<reference evidence="11 12" key="1">
    <citation type="journal article" date="2019" name="Int. J. Syst. Evol. Microbiol.">
        <title>The Global Catalogue of Microorganisms (GCM) 10K type strain sequencing project: providing services to taxonomists for standard genome sequencing and annotation.</title>
        <authorList>
            <consortium name="The Broad Institute Genomics Platform"/>
            <consortium name="The Broad Institute Genome Sequencing Center for Infectious Disease"/>
            <person name="Wu L."/>
            <person name="Ma J."/>
        </authorList>
    </citation>
    <scope>NUCLEOTIDE SEQUENCE [LARGE SCALE GENOMIC DNA]</scope>
    <source>
        <strain evidence="11 12">JCM 3146</strain>
    </source>
</reference>
<evidence type="ECO:0000256" key="5">
    <source>
        <dbReference type="ARBA" id="ARBA00022741"/>
    </source>
</evidence>
<proteinExistence type="predicted"/>
<sequence>MNLFLQLFALGCATGGIYAISAMGVVAVFRSSGVINFAHGAVAMAGGYVMYSVADTLGLSHLIAVPAGILVSAVLGWLVYAVVIRPLADTSTLTRVIATLGVFVVLQQGVVLTYGSALKIPHPYLPTGAVRAGPVSVGADQLILFVFSAALTAVLWAVFKHTRFGLATSAVAESPRSLAALAWRVGRLRGLNWALGGALAGVAGIALAPSLQLQPNSFALLIIPTLASAMLGGLRSFPLTLLGGITLGVLQAVCAHYLDLPGVGDAVPFLVIIAVLMLMGRTLPLRSHLNERLPRVGSGKVHPVRLLVAVAVVAVAAQTLLGVQLLDGLTVTLVTSIILLSQVVVTGYAGQLSLAQVPIAGVGAIIAGRLLAATGLPFPLAIVAGGLAAIPVALAVGLPALRARGVSLAIATLGFGVAINAVILRNSDLNGGAGGLQVGFQSVFGIDVDSIVYPARYAILCGLVFVLLALVVANVRRGRVGRRMLAVRTNERAAAALGVDVASTKLYAFVLAGVVAGIGGVLGAFRNPTLTFTSYDPLTSVNGLIQSVIGGIGYVPGALLGGVGQNGGLATAVANTWLFDIAQYLVLILGIGLIVQVIVQPNGIADVIAHPKRKKGPRSAAPRARLPRPFARRRAAAVDAQIAAARRTDHHPSGGRLEARGVTVRFGSVVAVDDLSFEIRPGEVVAVIGPNGAGKTTLMDALSGFVPATGTVLLDGSPLSGLPAFRRTRAGLTRSFQSLELLEDMTVLDNLRCASDPTDAASYLIDLVRPDRGRITVATVAAIDTFTLAEHLHRFPTELAYGTRHLVAIARAVAAAPKVLMLDEPAAGLSEVERTEVGDLIRHLADDWGIAVLLVEHDVELVRRVSDRAIALDFGRQIAAGTPDEVLADPRVVEAYLGHSTSVMRPTKEVS</sequence>
<feature type="transmembrane region" description="Helical" evidence="9">
    <location>
        <begin position="545"/>
        <end position="564"/>
    </location>
</feature>
<dbReference type="RefSeq" id="WP_252798976.1">
    <property type="nucleotide sequence ID" value="NZ_BAAABM010000066.1"/>
</dbReference>
<dbReference type="InterPro" id="IPR051120">
    <property type="entry name" value="ABC_AA/LPS_Transport"/>
</dbReference>
<feature type="transmembrane region" description="Helical" evidence="9">
    <location>
        <begin position="6"/>
        <end position="29"/>
    </location>
</feature>
<feature type="transmembrane region" description="Helical" evidence="9">
    <location>
        <begin position="506"/>
        <end position="525"/>
    </location>
</feature>
<name>A0ABN0XJA1_9ACTN</name>
<protein>
    <submittedName>
        <fullName evidence="11">Branched-chain amino acid ABC transporter permease/ATP-binding protein</fullName>
    </submittedName>
</protein>
<feature type="transmembrane region" description="Helical" evidence="9">
    <location>
        <begin position="137"/>
        <end position="159"/>
    </location>
</feature>
<feature type="transmembrane region" description="Helical" evidence="9">
    <location>
        <begin position="405"/>
        <end position="424"/>
    </location>
</feature>
<evidence type="ECO:0000256" key="8">
    <source>
        <dbReference type="ARBA" id="ARBA00023136"/>
    </source>
</evidence>
<dbReference type="PANTHER" id="PTHR45772:SF1">
    <property type="entry name" value="ABC TRANSPORTER ATP-BINDING PROTEIN"/>
    <property type="match status" value="1"/>
</dbReference>
<dbReference type="EMBL" id="BAAABM010000066">
    <property type="protein sequence ID" value="GAA0365704.1"/>
    <property type="molecule type" value="Genomic_DNA"/>
</dbReference>
<dbReference type="Proteomes" id="UP001501822">
    <property type="component" value="Unassembled WGS sequence"/>
</dbReference>
<feature type="transmembrane region" description="Helical" evidence="9">
    <location>
        <begin position="63"/>
        <end position="84"/>
    </location>
</feature>
<evidence type="ECO:0000256" key="2">
    <source>
        <dbReference type="ARBA" id="ARBA00022448"/>
    </source>
</evidence>
<comment type="caution">
    <text evidence="11">The sequence shown here is derived from an EMBL/GenBank/DDBJ whole genome shotgun (WGS) entry which is preliminary data.</text>
</comment>
<accession>A0ABN0XJA1</accession>
<feature type="transmembrane region" description="Helical" evidence="9">
    <location>
        <begin position="304"/>
        <end position="323"/>
    </location>
</feature>
<dbReference type="SUPFAM" id="SSF52540">
    <property type="entry name" value="P-loop containing nucleoside triphosphate hydrolases"/>
    <property type="match status" value="1"/>
</dbReference>
<feature type="transmembrane region" description="Helical" evidence="9">
    <location>
        <begin position="34"/>
        <end position="51"/>
    </location>
</feature>
<keyword evidence="5" id="KW-0547">Nucleotide-binding</keyword>
<feature type="transmembrane region" description="Helical" evidence="9">
    <location>
        <begin position="191"/>
        <end position="211"/>
    </location>
</feature>
<evidence type="ECO:0000259" key="10">
    <source>
        <dbReference type="PROSITE" id="PS50893"/>
    </source>
</evidence>
<dbReference type="PANTHER" id="PTHR45772">
    <property type="entry name" value="CONSERVED COMPONENT OF ABC TRANSPORTER FOR NATURAL AMINO ACIDS-RELATED"/>
    <property type="match status" value="1"/>
</dbReference>
<evidence type="ECO:0000256" key="4">
    <source>
        <dbReference type="ARBA" id="ARBA00022692"/>
    </source>
</evidence>
<feature type="transmembrane region" description="Helical" evidence="9">
    <location>
        <begin position="96"/>
        <end position="117"/>
    </location>
</feature>
<dbReference type="CDD" id="cd03219">
    <property type="entry name" value="ABC_Mj1267_LivG_branched"/>
    <property type="match status" value="1"/>
</dbReference>
<feature type="transmembrane region" description="Helical" evidence="9">
    <location>
        <begin position="266"/>
        <end position="283"/>
    </location>
</feature>
<dbReference type="InterPro" id="IPR003439">
    <property type="entry name" value="ABC_transporter-like_ATP-bd"/>
</dbReference>
<dbReference type="InterPro" id="IPR032823">
    <property type="entry name" value="BCA_ABC_TP_C"/>
</dbReference>
<dbReference type="Gene3D" id="3.40.50.300">
    <property type="entry name" value="P-loop containing nucleotide triphosphate hydrolases"/>
    <property type="match status" value="1"/>
</dbReference>
<feature type="transmembrane region" description="Helical" evidence="9">
    <location>
        <begin position="457"/>
        <end position="475"/>
    </location>
</feature>
<keyword evidence="8 9" id="KW-0472">Membrane</keyword>
<keyword evidence="12" id="KW-1185">Reference proteome</keyword>
<dbReference type="SMART" id="SM00382">
    <property type="entry name" value="AAA"/>
    <property type="match status" value="1"/>
</dbReference>
<evidence type="ECO:0000313" key="11">
    <source>
        <dbReference type="EMBL" id="GAA0365704.1"/>
    </source>
</evidence>
<dbReference type="InterPro" id="IPR043428">
    <property type="entry name" value="LivM-like"/>
</dbReference>
<keyword evidence="7 9" id="KW-1133">Transmembrane helix</keyword>
<keyword evidence="6" id="KW-0067">ATP-binding</keyword>
<evidence type="ECO:0000256" key="7">
    <source>
        <dbReference type="ARBA" id="ARBA00022989"/>
    </source>
</evidence>
<organism evidence="11 12">
    <name type="scientific">Actinoallomurus spadix</name>
    <dbReference type="NCBI Taxonomy" id="79912"/>
    <lineage>
        <taxon>Bacteria</taxon>
        <taxon>Bacillati</taxon>
        <taxon>Actinomycetota</taxon>
        <taxon>Actinomycetes</taxon>
        <taxon>Streptosporangiales</taxon>
        <taxon>Thermomonosporaceae</taxon>
        <taxon>Actinoallomurus</taxon>
    </lineage>
</organism>
<dbReference type="CDD" id="cd06582">
    <property type="entry name" value="TM_PBP1_LivH_like"/>
    <property type="match status" value="1"/>
</dbReference>
<dbReference type="Pfam" id="PF12399">
    <property type="entry name" value="BCA_ABC_TP_C"/>
    <property type="match status" value="1"/>
</dbReference>
<feature type="transmembrane region" description="Helical" evidence="9">
    <location>
        <begin position="378"/>
        <end position="398"/>
    </location>
</feature>
<gene>
    <name evidence="11" type="ORF">GCM10010151_64550</name>
</gene>
<dbReference type="InterPro" id="IPR027417">
    <property type="entry name" value="P-loop_NTPase"/>
</dbReference>
<keyword evidence="3" id="KW-1003">Cell membrane</keyword>
<keyword evidence="4 9" id="KW-0812">Transmembrane</keyword>
<dbReference type="PROSITE" id="PS50893">
    <property type="entry name" value="ABC_TRANSPORTER_2"/>
    <property type="match status" value="1"/>
</dbReference>
<feature type="transmembrane region" description="Helical" evidence="9">
    <location>
        <begin position="576"/>
        <end position="599"/>
    </location>
</feature>
<evidence type="ECO:0000313" key="12">
    <source>
        <dbReference type="Proteomes" id="UP001501822"/>
    </source>
</evidence>
<dbReference type="CDD" id="cd06581">
    <property type="entry name" value="TM_PBP1_LivM_like"/>
    <property type="match status" value="1"/>
</dbReference>